<gene>
    <name evidence="3" type="ORF">QE152_g27767</name>
</gene>
<dbReference type="EMBL" id="JASPKY010000346">
    <property type="protein sequence ID" value="KAK9704620.1"/>
    <property type="molecule type" value="Genomic_DNA"/>
</dbReference>
<protein>
    <submittedName>
        <fullName evidence="3">Endonuclease-reverse transcriptase</fullName>
    </submittedName>
</protein>
<dbReference type="Pfam" id="PF14529">
    <property type="entry name" value="Exo_endo_phos_2"/>
    <property type="match status" value="1"/>
</dbReference>
<dbReference type="Proteomes" id="UP001458880">
    <property type="component" value="Unassembled WGS sequence"/>
</dbReference>
<dbReference type="GO" id="GO:0004519">
    <property type="term" value="F:endonuclease activity"/>
    <property type="evidence" value="ECO:0007669"/>
    <property type="project" value="UniProtKB-KW"/>
</dbReference>
<keyword evidence="4" id="KW-1185">Reference proteome</keyword>
<keyword evidence="3" id="KW-0255">Endonuclease</keyword>
<evidence type="ECO:0000313" key="4">
    <source>
        <dbReference type="Proteomes" id="UP001458880"/>
    </source>
</evidence>
<keyword evidence="3" id="KW-0378">Hydrolase</keyword>
<comment type="caution">
    <text evidence="3">The sequence shown here is derived from an EMBL/GenBank/DDBJ whole genome shotgun (WGS) entry which is preliminary data.</text>
</comment>
<dbReference type="InterPro" id="IPR036691">
    <property type="entry name" value="Endo/exonu/phosph_ase_sf"/>
</dbReference>
<proteinExistence type="predicted"/>
<dbReference type="SUPFAM" id="SSF56219">
    <property type="entry name" value="DNase I-like"/>
    <property type="match status" value="1"/>
</dbReference>
<organism evidence="3 4">
    <name type="scientific">Popillia japonica</name>
    <name type="common">Japanese beetle</name>
    <dbReference type="NCBI Taxonomy" id="7064"/>
    <lineage>
        <taxon>Eukaryota</taxon>
        <taxon>Metazoa</taxon>
        <taxon>Ecdysozoa</taxon>
        <taxon>Arthropoda</taxon>
        <taxon>Hexapoda</taxon>
        <taxon>Insecta</taxon>
        <taxon>Pterygota</taxon>
        <taxon>Neoptera</taxon>
        <taxon>Endopterygota</taxon>
        <taxon>Coleoptera</taxon>
        <taxon>Polyphaga</taxon>
        <taxon>Scarabaeiformia</taxon>
        <taxon>Scarabaeidae</taxon>
        <taxon>Rutelinae</taxon>
        <taxon>Popillia</taxon>
    </lineage>
</organism>
<keyword evidence="3" id="KW-0540">Nuclease</keyword>
<sequence>MNGVGKRQTIIRGDINAKSPQWGEPKTNNKGEHWQEWIPTLHMVVLNDGKEPTFVRSVTKPHIDVILSTNRSAKRIVNWRVMDEDSLTMITSTYPLTLEKAEGI</sequence>
<reference evidence="3 4" key="1">
    <citation type="journal article" date="2024" name="BMC Genomics">
        <title>De novo assembly and annotation of Popillia japonica's genome with initial clues to its potential as an invasive pest.</title>
        <authorList>
            <person name="Cucini C."/>
            <person name="Boschi S."/>
            <person name="Funari R."/>
            <person name="Cardaioli E."/>
            <person name="Iannotti N."/>
            <person name="Marturano G."/>
            <person name="Paoli F."/>
            <person name="Bruttini M."/>
            <person name="Carapelli A."/>
            <person name="Frati F."/>
            <person name="Nardi F."/>
        </authorList>
    </citation>
    <scope>NUCLEOTIDE SEQUENCE [LARGE SCALE GENOMIC DNA]</scope>
    <source>
        <strain evidence="3">DMR45628</strain>
    </source>
</reference>
<evidence type="ECO:0000256" key="1">
    <source>
        <dbReference type="SAM" id="MobiDB-lite"/>
    </source>
</evidence>
<accession>A0AAW1JM38</accession>
<feature type="region of interest" description="Disordered" evidence="1">
    <location>
        <begin position="1"/>
        <end position="31"/>
    </location>
</feature>
<evidence type="ECO:0000313" key="3">
    <source>
        <dbReference type="EMBL" id="KAK9704620.1"/>
    </source>
</evidence>
<evidence type="ECO:0000259" key="2">
    <source>
        <dbReference type="Pfam" id="PF14529"/>
    </source>
</evidence>
<dbReference type="AlphaFoldDB" id="A0AAW1JM38"/>
<feature type="domain" description="Endonuclease/exonuclease/phosphatase" evidence="2">
    <location>
        <begin position="6"/>
        <end position="84"/>
    </location>
</feature>
<dbReference type="Gene3D" id="3.60.10.10">
    <property type="entry name" value="Endonuclease/exonuclease/phosphatase"/>
    <property type="match status" value="1"/>
</dbReference>
<dbReference type="InterPro" id="IPR005135">
    <property type="entry name" value="Endo/exonuclease/phosphatase"/>
</dbReference>
<name>A0AAW1JM38_POPJA</name>